<evidence type="ECO:0000256" key="1">
    <source>
        <dbReference type="ARBA" id="ARBA00000086"/>
    </source>
</evidence>
<proteinExistence type="inferred from homology"/>
<accession>L2GJL0</accession>
<dbReference type="NCBIfam" id="TIGR00567">
    <property type="entry name" value="3mg"/>
    <property type="match status" value="1"/>
</dbReference>
<dbReference type="InterPro" id="IPR036995">
    <property type="entry name" value="MPG_sf"/>
</dbReference>
<dbReference type="GO" id="GO:0006284">
    <property type="term" value="P:base-excision repair"/>
    <property type="evidence" value="ECO:0007669"/>
    <property type="project" value="InterPro"/>
</dbReference>
<gene>
    <name evidence="9" type="ORF">VICG_01940</name>
</gene>
<dbReference type="EC" id="3.2.2.21" evidence="4"/>
<dbReference type="InParanoid" id="L2GJL0"/>
<dbReference type="STRING" id="993615.L2GJL0"/>
<protein>
    <recommendedName>
        <fullName evidence="4">DNA-3-methyladenine glycosylase II</fullName>
        <ecNumber evidence="4">3.2.2.21</ecNumber>
    </recommendedName>
    <alternativeName>
        <fullName evidence="8">3-methyladenine DNA glycosidase</fullName>
    </alternativeName>
</protein>
<name>L2GJL0_VITCO</name>
<comment type="catalytic activity">
    <reaction evidence="1">
        <text>Hydrolysis of alkylated DNA, releasing 3-methyladenine, 3-methylguanine, 7-methylguanine and 7-methyladenine.</text>
        <dbReference type="EC" id="3.2.2.21"/>
    </reaction>
</comment>
<evidence type="ECO:0000256" key="3">
    <source>
        <dbReference type="ARBA" id="ARBA00009232"/>
    </source>
</evidence>
<keyword evidence="10" id="KW-1185">Reference proteome</keyword>
<dbReference type="HAMAP" id="MF_00527">
    <property type="entry name" value="3MGH"/>
    <property type="match status" value="1"/>
</dbReference>
<dbReference type="AlphaFoldDB" id="L2GJL0"/>
<dbReference type="Gene3D" id="3.10.300.10">
    <property type="entry name" value="Methylpurine-DNA glycosylase (MPG)"/>
    <property type="match status" value="1"/>
</dbReference>
<keyword evidence="5" id="KW-0227">DNA damage</keyword>
<dbReference type="PANTHER" id="PTHR10429:SF0">
    <property type="entry name" value="DNA-3-METHYLADENINE GLYCOSYLASE"/>
    <property type="match status" value="1"/>
</dbReference>
<comment type="similarity">
    <text evidence="3">Belongs to the DNA glycosylase MPG family.</text>
</comment>
<dbReference type="GO" id="GO:0003905">
    <property type="term" value="F:alkylbase DNA N-glycosylase activity"/>
    <property type="evidence" value="ECO:0007669"/>
    <property type="project" value="UniProtKB-EC"/>
</dbReference>
<dbReference type="HOGENOM" id="CLU_060471_0_2_1"/>
<evidence type="ECO:0000313" key="9">
    <source>
        <dbReference type="EMBL" id="ELA41058.1"/>
    </source>
</evidence>
<organism evidence="9 10">
    <name type="scientific">Vittaforma corneae (strain ATCC 50505)</name>
    <name type="common">Microsporidian parasite</name>
    <name type="synonym">Nosema corneum</name>
    <dbReference type="NCBI Taxonomy" id="993615"/>
    <lineage>
        <taxon>Eukaryota</taxon>
        <taxon>Fungi</taxon>
        <taxon>Fungi incertae sedis</taxon>
        <taxon>Microsporidia</taxon>
        <taxon>Nosematidae</taxon>
        <taxon>Vittaforma</taxon>
    </lineage>
</organism>
<dbReference type="EMBL" id="JH370151">
    <property type="protein sequence ID" value="ELA41058.1"/>
    <property type="molecule type" value="Genomic_DNA"/>
</dbReference>
<keyword evidence="6" id="KW-0378">Hydrolase</keyword>
<dbReference type="VEuPathDB" id="MicrosporidiaDB:VICG_01940"/>
<dbReference type="Pfam" id="PF02245">
    <property type="entry name" value="Pur_DNA_glyco"/>
    <property type="match status" value="1"/>
</dbReference>
<dbReference type="CDD" id="cd00540">
    <property type="entry name" value="AAG"/>
    <property type="match status" value="1"/>
</dbReference>
<dbReference type="Proteomes" id="UP000011082">
    <property type="component" value="Unassembled WGS sequence"/>
</dbReference>
<evidence type="ECO:0000256" key="4">
    <source>
        <dbReference type="ARBA" id="ARBA00012000"/>
    </source>
</evidence>
<reference evidence="10" key="1">
    <citation type="submission" date="2011-05" db="EMBL/GenBank/DDBJ databases">
        <title>The genome sequence of Vittaforma corneae strain ATCC 50505.</title>
        <authorList>
            <consortium name="The Broad Institute Genome Sequencing Platform"/>
            <person name="Cuomo C."/>
            <person name="Didier E."/>
            <person name="Bowers L."/>
            <person name="Young S.K."/>
            <person name="Zeng Q."/>
            <person name="Gargeya S."/>
            <person name="Fitzgerald M."/>
            <person name="Haas B."/>
            <person name="Abouelleil A."/>
            <person name="Alvarado L."/>
            <person name="Arachchi H.M."/>
            <person name="Berlin A."/>
            <person name="Chapman S.B."/>
            <person name="Gearin G."/>
            <person name="Goldberg J."/>
            <person name="Griggs A."/>
            <person name="Gujja S."/>
            <person name="Hansen M."/>
            <person name="Heiman D."/>
            <person name="Howarth C."/>
            <person name="Larimer J."/>
            <person name="Lui A."/>
            <person name="MacDonald P.J.P."/>
            <person name="McCowen C."/>
            <person name="Montmayeur A."/>
            <person name="Murphy C."/>
            <person name="Neiman D."/>
            <person name="Pearson M."/>
            <person name="Priest M."/>
            <person name="Roberts A."/>
            <person name="Saif S."/>
            <person name="Shea T."/>
            <person name="Sisk P."/>
            <person name="Stolte C."/>
            <person name="Sykes S."/>
            <person name="Wortman J."/>
            <person name="Nusbaum C."/>
            <person name="Birren B."/>
        </authorList>
    </citation>
    <scope>NUCLEOTIDE SEQUENCE [LARGE SCALE GENOMIC DNA]</scope>
    <source>
        <strain evidence="10">ATCC 50505</strain>
    </source>
</reference>
<sequence>MDSTDHKEDTFKTAHRSCIHLAKMLLGKVLCRRMSDRILKGIIVETEAYLGPEDEAAHSFGGRRTPRNEAMYLGMGTCYVYIIYGIHHCFNISSREEGSAVLIRALQPLEGIDMMIKHREAAGMKEHKKNIENISNGPSKLCIAMAITRSEINGENVVTSDKIWLEKGRSVGENEVIATKRVGIKNAGAWGEMHLRFYIENSPFVSCRRSQNRNF</sequence>
<dbReference type="InterPro" id="IPR003180">
    <property type="entry name" value="MPG"/>
</dbReference>
<dbReference type="OrthoDB" id="5568149at2759"/>
<evidence type="ECO:0000256" key="8">
    <source>
        <dbReference type="ARBA" id="ARBA00033426"/>
    </source>
</evidence>
<dbReference type="FunFam" id="3.10.300.10:FF:000001">
    <property type="entry name" value="Putative 3-methyladenine DNA glycosylase"/>
    <property type="match status" value="1"/>
</dbReference>
<dbReference type="RefSeq" id="XP_007605385.1">
    <property type="nucleotide sequence ID" value="XM_007605323.1"/>
</dbReference>
<evidence type="ECO:0000256" key="7">
    <source>
        <dbReference type="ARBA" id="ARBA00023204"/>
    </source>
</evidence>
<comment type="function">
    <text evidence="2">Hydrolysis of the deoxyribose N-glycosidic bond to excise 3-methyladenine, and 7-methylguanine from the damaged DNA polymer formed by alkylation lesions.</text>
</comment>
<evidence type="ECO:0000313" key="10">
    <source>
        <dbReference type="Proteomes" id="UP000011082"/>
    </source>
</evidence>
<evidence type="ECO:0000256" key="5">
    <source>
        <dbReference type="ARBA" id="ARBA00022763"/>
    </source>
</evidence>
<dbReference type="SUPFAM" id="SSF50486">
    <property type="entry name" value="FMT C-terminal domain-like"/>
    <property type="match status" value="1"/>
</dbReference>
<dbReference type="GO" id="GO:0003677">
    <property type="term" value="F:DNA binding"/>
    <property type="evidence" value="ECO:0007669"/>
    <property type="project" value="InterPro"/>
</dbReference>
<keyword evidence="7" id="KW-0234">DNA repair</keyword>
<dbReference type="InterPro" id="IPR011034">
    <property type="entry name" value="Formyl_transferase-like_C_sf"/>
</dbReference>
<dbReference type="PANTHER" id="PTHR10429">
    <property type="entry name" value="DNA-3-METHYLADENINE GLYCOSYLASE"/>
    <property type="match status" value="1"/>
</dbReference>
<evidence type="ECO:0000256" key="2">
    <source>
        <dbReference type="ARBA" id="ARBA00002421"/>
    </source>
</evidence>
<evidence type="ECO:0000256" key="6">
    <source>
        <dbReference type="ARBA" id="ARBA00022801"/>
    </source>
</evidence>
<dbReference type="GeneID" id="19882650"/>